<protein>
    <recommendedName>
        <fullName evidence="3">Initiator Rep protein WH1 domain-containing protein</fullName>
    </recommendedName>
</protein>
<dbReference type="EMBL" id="CP022129">
    <property type="protein sequence ID" value="ASF47831.1"/>
    <property type="molecule type" value="Genomic_DNA"/>
</dbReference>
<dbReference type="Pfam" id="PF21205">
    <property type="entry name" value="Rep3_C"/>
    <property type="match status" value="1"/>
</dbReference>
<evidence type="ECO:0000313" key="5">
    <source>
        <dbReference type="Proteomes" id="UP000197019"/>
    </source>
</evidence>
<feature type="coiled-coil region" evidence="2">
    <location>
        <begin position="53"/>
        <end position="80"/>
    </location>
</feature>
<evidence type="ECO:0000259" key="3">
    <source>
        <dbReference type="Pfam" id="PF01051"/>
    </source>
</evidence>
<comment type="similarity">
    <text evidence="1">Belongs to the initiator RepB protein family.</text>
</comment>
<dbReference type="GO" id="GO:0003887">
    <property type="term" value="F:DNA-directed DNA polymerase activity"/>
    <property type="evidence" value="ECO:0007669"/>
    <property type="project" value="InterPro"/>
</dbReference>
<dbReference type="KEGG" id="mpsy:CEK71_18140"/>
<evidence type="ECO:0000313" key="4">
    <source>
        <dbReference type="EMBL" id="ASF47831.1"/>
    </source>
</evidence>
<dbReference type="Gene3D" id="1.10.10.10">
    <property type="entry name" value="Winged helix-like DNA-binding domain superfamily/Winged helix DNA-binding domain"/>
    <property type="match status" value="2"/>
</dbReference>
<keyword evidence="5" id="KW-1185">Reference proteome</keyword>
<dbReference type="InterPro" id="IPR000525">
    <property type="entry name" value="Initiator_Rep_WH1"/>
</dbReference>
<dbReference type="InterPro" id="IPR036388">
    <property type="entry name" value="WH-like_DNA-bd_sf"/>
</dbReference>
<keyword evidence="2" id="KW-0175">Coiled coil</keyword>
<feature type="domain" description="Initiator Rep protein WH1" evidence="3">
    <location>
        <begin position="12"/>
        <end position="152"/>
    </location>
</feature>
<dbReference type="Proteomes" id="UP000197019">
    <property type="component" value="Chromosome"/>
</dbReference>
<organism evidence="4 5">
    <name type="scientific">Methylovulum psychrotolerans</name>
    <dbReference type="NCBI Taxonomy" id="1704499"/>
    <lineage>
        <taxon>Bacteria</taxon>
        <taxon>Pseudomonadati</taxon>
        <taxon>Pseudomonadota</taxon>
        <taxon>Gammaproteobacteria</taxon>
        <taxon>Methylococcales</taxon>
        <taxon>Methylococcaceae</taxon>
        <taxon>Methylovulum</taxon>
    </lineage>
</organism>
<evidence type="ECO:0000256" key="1">
    <source>
        <dbReference type="ARBA" id="ARBA00038283"/>
    </source>
</evidence>
<proteinExistence type="inferred from homology"/>
<dbReference type="SUPFAM" id="SSF46785">
    <property type="entry name" value="Winged helix' DNA-binding domain"/>
    <property type="match status" value="2"/>
</dbReference>
<sequence length="428" mass="50261">MKINKKTENQLVRQSNKLLEAPLFKSTVQIKLFCKIIISISESPDEDVYWFSIKQLLDEINSNEKNYKALKEIAESMKKTEDINILLDDGEVLATLFPNIFIKKAGLIGFQVNNLLKPFIIELSNGNYTQFYFKNIARLKSSYSIRIYELLKQYEKIKSRKISLNELRYFLMIESDKYHQYGHFKSKVILVAQKEIEEKTDIYFEFEEIKQGKKVEKINFLIFKNNKNYENLPISEDIKKLDADKKSDLEGLAIFKTLVDEYKISKKIALKIVETVSEEKIIRNIEYTKQEYKSGNVSKNLTGYLVDAIKNDYANTVSLFEIDNKKKEDQVIKERKLEERREELRSKFSLEFGRSEKEKFLNSLSDAEKEELKNQILEEVQLDSMSVSLLKKKGLSSPIAGMWIIKKIPQFELRRDQYIKQKLTEAGF</sequence>
<reference evidence="4 5" key="1">
    <citation type="submission" date="2017-06" db="EMBL/GenBank/DDBJ databases">
        <title>Genome Sequencing of the methanotroph Methylovulum psychrotolerants str. HV10-M2 isolated from a high-altitude environment.</title>
        <authorList>
            <person name="Mateos-Rivera A."/>
        </authorList>
    </citation>
    <scope>NUCLEOTIDE SEQUENCE [LARGE SCALE GENOMIC DNA]</scope>
    <source>
        <strain evidence="4 5">HV10_M2</strain>
    </source>
</reference>
<gene>
    <name evidence="4" type="ORF">CEK71_18140</name>
</gene>
<accession>A0A1Z4C2T2</accession>
<dbReference type="InterPro" id="IPR036390">
    <property type="entry name" value="WH_DNA-bd_sf"/>
</dbReference>
<dbReference type="AlphaFoldDB" id="A0A1Z4C2T2"/>
<name>A0A1Z4C2T2_9GAMM</name>
<evidence type="ECO:0000256" key="2">
    <source>
        <dbReference type="SAM" id="Coils"/>
    </source>
</evidence>
<dbReference type="Pfam" id="PF01051">
    <property type="entry name" value="Rep3_N"/>
    <property type="match status" value="1"/>
</dbReference>
<dbReference type="GO" id="GO:0006270">
    <property type="term" value="P:DNA replication initiation"/>
    <property type="evidence" value="ECO:0007669"/>
    <property type="project" value="InterPro"/>
</dbReference>